<dbReference type="PANTHER" id="PTHR47539">
    <property type="entry name" value="PENTATRICOPEPTIDE REPEAT-CONTAINING PROTEIN OTP51, CHLOROPLASTIC"/>
    <property type="match status" value="1"/>
</dbReference>
<feature type="compositionally biased region" description="Polar residues" evidence="3">
    <location>
        <begin position="764"/>
        <end position="784"/>
    </location>
</feature>
<dbReference type="PROSITE" id="PS51375">
    <property type="entry name" value="PPR"/>
    <property type="match status" value="2"/>
</dbReference>
<dbReference type="Gene3D" id="3.10.28.10">
    <property type="entry name" value="Homing endonucleases"/>
    <property type="match status" value="2"/>
</dbReference>
<dbReference type="Proteomes" id="UP001318860">
    <property type="component" value="Unassembled WGS sequence"/>
</dbReference>
<gene>
    <name evidence="5" type="ORF">DH2020_006704</name>
</gene>
<proteinExistence type="predicted"/>
<feature type="repeat" description="PPR" evidence="2">
    <location>
        <begin position="407"/>
        <end position="441"/>
    </location>
</feature>
<evidence type="ECO:0000313" key="6">
    <source>
        <dbReference type="Proteomes" id="UP001318860"/>
    </source>
</evidence>
<evidence type="ECO:0000259" key="4">
    <source>
        <dbReference type="Pfam" id="PF03161"/>
    </source>
</evidence>
<sequence>MLLSFRYINYQITPTQSQSSCPHLHLHLHLRRLSTVSLPSKPYRKFPLPHLSYSAAAVSTGAIVSHSPEEAEENEFGFLRDEETENYNFDGSFELTDLKRFESPKVEVKELEDLPEQWRRSRLAWLCKELPAHRSGTFLRVLNAQRKWIRQDDCTYITVHCMRIRENEAAFRVYKWMMQQRWFQFDFALATKLADYMGKERKYLKCREIFDDIINQGLVPNESTFHVLIVSYLSSSASNCLEEACSIYNQMIHLGGYKPRLSLHNSLFRALVSKTGLSCKQHLKQAEFVFHNLTTCGLKIHNDIYGGLIWLHSYQDVIDKERIASLRAEMRSLGIEEGPEVLVSVLRACAKEGDLAEAEITWKTILSSNSKPPTQAYLYLMDVYSRVGKPMKSLEIFRGMQERRSPNVVSYYKIIEILCKAQETELAESLMIEFINTGMTPLMRSFIDMMGMYANLSLHDKVESTFLWCLEKCRPNQTVYNLYLDSLVQNKFLDRAAEVFNEMVADEAIGVNTKSCNTILRGYLTCSHYAKAIKIFNFMREKRYEIESSLIEKLEYVLSQEEVKKPISLKLSKEQREILIGLLLGGLRVQIDEENKSYAIHFVFRENFKVHSFLKRHIYNQFHEWLTSKLPVDDEDADIPYQFTTISHTYFKFYADQFCPQGIPVIPKLIHRWLTPRVLAYWYMYGGYRTSSGDILLRLKFGKEDVLRIAKAFKAKSLNCRVRRKGTVFWMGFLGKDAVAFWELTEPFVLADLKESLVAGVESPNGSSGIKNMNLSSDSDTDGNVSVCMDDYNST</sequence>
<evidence type="ECO:0000256" key="1">
    <source>
        <dbReference type="ARBA" id="ARBA00022737"/>
    </source>
</evidence>
<name>A0ABR0XJM3_REHGL</name>
<dbReference type="Pfam" id="PF01535">
    <property type="entry name" value="PPR"/>
    <property type="match status" value="3"/>
</dbReference>
<feature type="domain" description="Homing endonuclease LAGLIDADG" evidence="4">
    <location>
        <begin position="576"/>
        <end position="738"/>
    </location>
</feature>
<protein>
    <recommendedName>
        <fullName evidence="4">Homing endonuclease LAGLIDADG domain-containing protein</fullName>
    </recommendedName>
</protein>
<comment type="caution">
    <text evidence="5">The sequence shown here is derived from an EMBL/GenBank/DDBJ whole genome shotgun (WGS) entry which is preliminary data.</text>
</comment>
<dbReference type="PANTHER" id="PTHR47539:SF1">
    <property type="entry name" value="PENTATRICOPEPTIDE REPEAT-CONTAINING PROTEIN OTP51, CHLOROPLASTIC"/>
    <property type="match status" value="1"/>
</dbReference>
<dbReference type="InterPro" id="IPR002885">
    <property type="entry name" value="PPR_rpt"/>
</dbReference>
<evidence type="ECO:0000256" key="3">
    <source>
        <dbReference type="SAM" id="MobiDB-lite"/>
    </source>
</evidence>
<feature type="region of interest" description="Disordered" evidence="3">
    <location>
        <begin position="762"/>
        <end position="785"/>
    </location>
</feature>
<dbReference type="Gene3D" id="1.25.40.10">
    <property type="entry name" value="Tetratricopeptide repeat domain"/>
    <property type="match status" value="2"/>
</dbReference>
<feature type="repeat" description="PPR" evidence="2">
    <location>
        <begin position="512"/>
        <end position="546"/>
    </location>
</feature>
<dbReference type="InterPro" id="IPR027434">
    <property type="entry name" value="Homing_endonucl"/>
</dbReference>
<dbReference type="EMBL" id="JABTTQ020000004">
    <property type="protein sequence ID" value="KAK6159390.1"/>
    <property type="molecule type" value="Genomic_DNA"/>
</dbReference>
<keyword evidence="1" id="KW-0677">Repeat</keyword>
<dbReference type="InterPro" id="IPR011990">
    <property type="entry name" value="TPR-like_helical_dom_sf"/>
</dbReference>
<accession>A0ABR0XJM3</accession>
<evidence type="ECO:0000313" key="5">
    <source>
        <dbReference type="EMBL" id="KAK6159390.1"/>
    </source>
</evidence>
<keyword evidence="6" id="KW-1185">Reference proteome</keyword>
<dbReference type="InterPro" id="IPR004860">
    <property type="entry name" value="LAGLIDADG_dom"/>
</dbReference>
<dbReference type="SUPFAM" id="SSF55608">
    <property type="entry name" value="Homing endonucleases"/>
    <property type="match status" value="1"/>
</dbReference>
<dbReference type="InterPro" id="IPR052500">
    <property type="entry name" value="Chloro/Mito_RNA_Process"/>
</dbReference>
<reference evidence="5 6" key="1">
    <citation type="journal article" date="2021" name="Comput. Struct. Biotechnol. J.">
        <title>De novo genome assembly of the potent medicinal plant Rehmannia glutinosa using nanopore technology.</title>
        <authorList>
            <person name="Ma L."/>
            <person name="Dong C."/>
            <person name="Song C."/>
            <person name="Wang X."/>
            <person name="Zheng X."/>
            <person name="Niu Y."/>
            <person name="Chen S."/>
            <person name="Feng W."/>
        </authorList>
    </citation>
    <scope>NUCLEOTIDE SEQUENCE [LARGE SCALE GENOMIC DNA]</scope>
    <source>
        <strain evidence="5">DH-2019</strain>
    </source>
</reference>
<evidence type="ECO:0000256" key="2">
    <source>
        <dbReference type="PROSITE-ProRule" id="PRU00708"/>
    </source>
</evidence>
<dbReference type="Pfam" id="PF03161">
    <property type="entry name" value="LAGLIDADG_2"/>
    <property type="match status" value="1"/>
</dbReference>
<organism evidence="5 6">
    <name type="scientific">Rehmannia glutinosa</name>
    <name type="common">Chinese foxglove</name>
    <dbReference type="NCBI Taxonomy" id="99300"/>
    <lineage>
        <taxon>Eukaryota</taxon>
        <taxon>Viridiplantae</taxon>
        <taxon>Streptophyta</taxon>
        <taxon>Embryophyta</taxon>
        <taxon>Tracheophyta</taxon>
        <taxon>Spermatophyta</taxon>
        <taxon>Magnoliopsida</taxon>
        <taxon>eudicotyledons</taxon>
        <taxon>Gunneridae</taxon>
        <taxon>Pentapetalae</taxon>
        <taxon>asterids</taxon>
        <taxon>lamiids</taxon>
        <taxon>Lamiales</taxon>
        <taxon>Orobanchaceae</taxon>
        <taxon>Rehmannieae</taxon>
        <taxon>Rehmannia</taxon>
    </lineage>
</organism>